<feature type="domain" description="Leucine-binding protein" evidence="4">
    <location>
        <begin position="28"/>
        <end position="368"/>
    </location>
</feature>
<evidence type="ECO:0000256" key="1">
    <source>
        <dbReference type="ARBA" id="ARBA00010062"/>
    </source>
</evidence>
<keyword evidence="6" id="KW-1185">Reference proteome</keyword>
<dbReference type="CDD" id="cd06347">
    <property type="entry name" value="PBP1_ABC_LivK_ligand_binding-like"/>
    <property type="match status" value="1"/>
</dbReference>
<gene>
    <name evidence="5" type="ORF">TPSD3_00910</name>
</gene>
<feature type="signal peptide" evidence="3">
    <location>
        <begin position="1"/>
        <end position="23"/>
    </location>
</feature>
<dbReference type="AlphaFoldDB" id="A0A251XCJ2"/>
<dbReference type="OrthoDB" id="9147078at2"/>
<feature type="chain" id="PRO_5013395517" description="Leucine-binding protein domain-containing protein" evidence="3">
    <location>
        <begin position="24"/>
        <end position="380"/>
    </location>
</feature>
<dbReference type="PANTHER" id="PTHR30483">
    <property type="entry name" value="LEUCINE-SPECIFIC-BINDING PROTEIN"/>
    <property type="match status" value="1"/>
</dbReference>
<sequence>MRYFLLLYSVLLALITPLSLSHANPVEPIKIGAIYGLTGAASGTNVNYLRGTELAVEYLMEKGGLLGRPIELIAFDNESTPLGSRQAAMDAIAAGVVAVVGPSWSSHAMIIGPILNQAKIPMIASNATHENVTKGLDYVFRSCFTDSFQGAVMATFARETLNAKTAVVLTNVNSEYSLGLLDIFSRIFTEHSGQILWKGEYQEKQVDFADILLPIKEFNPDVIYLPGHYRDTIFILKQAYQLGIKNLFLGADGMLGGRLSDYEPVESIEGVFFSTHWHPDIDTPISQDFKQRYLAKYPGVVPSGVANSFDAVLILADAITRANSTESEKIRVALTETNQLPVATGAISFDEHGDPLNKSVVILRVEKGELKLFKTVTPSF</sequence>
<proteinExistence type="inferred from homology"/>
<protein>
    <recommendedName>
        <fullName evidence="4">Leucine-binding protein domain-containing protein</fullName>
    </recommendedName>
</protein>
<accession>A0A251XCJ2</accession>
<dbReference type="Proteomes" id="UP000194798">
    <property type="component" value="Unassembled WGS sequence"/>
</dbReference>
<dbReference type="InterPro" id="IPR051010">
    <property type="entry name" value="BCAA_transport"/>
</dbReference>
<evidence type="ECO:0000256" key="2">
    <source>
        <dbReference type="ARBA" id="ARBA00022729"/>
    </source>
</evidence>
<organism evidence="5 6">
    <name type="scientific">Thioflexithrix psekupsensis</name>
    <dbReference type="NCBI Taxonomy" id="1570016"/>
    <lineage>
        <taxon>Bacteria</taxon>
        <taxon>Pseudomonadati</taxon>
        <taxon>Pseudomonadota</taxon>
        <taxon>Gammaproteobacteria</taxon>
        <taxon>Thiotrichales</taxon>
        <taxon>Thioflexithrix</taxon>
    </lineage>
</organism>
<evidence type="ECO:0000259" key="4">
    <source>
        <dbReference type="Pfam" id="PF13458"/>
    </source>
</evidence>
<comment type="caution">
    <text evidence="5">The sequence shown here is derived from an EMBL/GenBank/DDBJ whole genome shotgun (WGS) entry which is preliminary data.</text>
</comment>
<dbReference type="InterPro" id="IPR028082">
    <property type="entry name" value="Peripla_BP_I"/>
</dbReference>
<dbReference type="Gene3D" id="3.40.50.2300">
    <property type="match status" value="2"/>
</dbReference>
<keyword evidence="2 3" id="KW-0732">Signal</keyword>
<dbReference type="RefSeq" id="WP_086486715.1">
    <property type="nucleotide sequence ID" value="NZ_MSLT01000001.1"/>
</dbReference>
<dbReference type="Pfam" id="PF13458">
    <property type="entry name" value="Peripla_BP_6"/>
    <property type="match status" value="1"/>
</dbReference>
<dbReference type="EMBL" id="MSLT01000001">
    <property type="protein sequence ID" value="OUD16313.1"/>
    <property type="molecule type" value="Genomic_DNA"/>
</dbReference>
<evidence type="ECO:0000313" key="6">
    <source>
        <dbReference type="Proteomes" id="UP000194798"/>
    </source>
</evidence>
<evidence type="ECO:0000256" key="3">
    <source>
        <dbReference type="SAM" id="SignalP"/>
    </source>
</evidence>
<dbReference type="InterPro" id="IPR028081">
    <property type="entry name" value="Leu-bd"/>
</dbReference>
<reference evidence="5 6" key="1">
    <citation type="submission" date="2016-12" db="EMBL/GenBank/DDBJ databases">
        <title>Thioflexothrix psekupsii D3 genome sequencing and assembly.</title>
        <authorList>
            <person name="Fomenkov A."/>
            <person name="Vincze T."/>
            <person name="Grabovich M."/>
            <person name="Anton B.P."/>
            <person name="Dubinina G."/>
            <person name="Orlova M."/>
            <person name="Belousova E."/>
            <person name="Roberts R.J."/>
        </authorList>
    </citation>
    <scope>NUCLEOTIDE SEQUENCE [LARGE SCALE GENOMIC DNA]</scope>
    <source>
        <strain evidence="5">D3</strain>
    </source>
</reference>
<evidence type="ECO:0000313" key="5">
    <source>
        <dbReference type="EMBL" id="OUD16313.1"/>
    </source>
</evidence>
<dbReference type="PANTHER" id="PTHR30483:SF6">
    <property type="entry name" value="PERIPLASMIC BINDING PROTEIN OF ABC TRANSPORTER FOR NATURAL AMINO ACIDS"/>
    <property type="match status" value="1"/>
</dbReference>
<comment type="similarity">
    <text evidence="1">Belongs to the leucine-binding protein family.</text>
</comment>
<name>A0A251XCJ2_9GAMM</name>
<dbReference type="SUPFAM" id="SSF53822">
    <property type="entry name" value="Periplasmic binding protein-like I"/>
    <property type="match status" value="1"/>
</dbReference>